<dbReference type="Gene3D" id="2.40.10.10">
    <property type="entry name" value="Trypsin-like serine proteases"/>
    <property type="match status" value="2"/>
</dbReference>
<feature type="chain" id="PRO_5016362900" evidence="2">
    <location>
        <begin position="19"/>
        <end position="476"/>
    </location>
</feature>
<feature type="transmembrane region" description="Helical" evidence="1">
    <location>
        <begin position="452"/>
        <end position="472"/>
    </location>
</feature>
<comment type="caution">
    <text evidence="4">The sequence shown here is derived from an EMBL/GenBank/DDBJ whole genome shotgun (WGS) entry which is preliminary data.</text>
</comment>
<gene>
    <name evidence="4" type="ORF">C8D93_10180</name>
</gene>
<keyword evidence="2" id="KW-0732">Signal</keyword>
<name>A0A318EJI1_9GAMM</name>
<evidence type="ECO:0000313" key="5">
    <source>
        <dbReference type="Proteomes" id="UP000248330"/>
    </source>
</evidence>
<dbReference type="AlphaFoldDB" id="A0A318EJI1"/>
<protein>
    <submittedName>
        <fullName evidence="4">Trypsin</fullName>
    </submittedName>
</protein>
<evidence type="ECO:0000259" key="3">
    <source>
        <dbReference type="PROSITE" id="PS50240"/>
    </source>
</evidence>
<feature type="signal peptide" evidence="2">
    <location>
        <begin position="1"/>
        <end position="18"/>
    </location>
</feature>
<sequence>MRLFLTLAVTLWLPAVLAAPQPDLGDLDLLPLHATSPVAVAKAVEAAQRSKTPGPALFAVSVELPLGLDDGIWDAPEPGVARWRTRVYSAEAQALIMSFGRFDLPAGAALWVYDAQGRTLQGPYTGARGDEALWTAMVPGDTAVIELRVPGAQRLNTSLALSRVGHAFKNAAQLGDSGACNIDTACALGSGWRDESRAVVKLQIPAGLFVGLCTGTLVNNTAEDGTPYVLTADHCGIGTLGSPASGVVVYWNFQNSSCGGAPDAISNQTQSGARLRADDRETDLTLIELDERPSAAFNAYYAGWDASGRGGNQGVGIHHPSGDAKKISEFTVPLQAANVQIEVAGPSIPAWRVDRWQQGTTEQGSSGSGLWNESRHIVGILSGGSAACNGNVDNDQPDFYARLDRQWEAGTAASGQLKAWLDPIDSGALQISGRNAGGGGGSTAGGGTGGGGGGGGAFGWGSLLFGGLLLMARRRR</sequence>
<dbReference type="InterPro" id="IPR001254">
    <property type="entry name" value="Trypsin_dom"/>
</dbReference>
<feature type="domain" description="Peptidase S1" evidence="3">
    <location>
        <begin position="187"/>
        <end position="426"/>
    </location>
</feature>
<dbReference type="PANTHER" id="PTHR36234">
    <property type="entry name" value="LYSYL ENDOPEPTIDASE"/>
    <property type="match status" value="1"/>
</dbReference>
<dbReference type="SUPFAM" id="SSF50494">
    <property type="entry name" value="Trypsin-like serine proteases"/>
    <property type="match status" value="1"/>
</dbReference>
<dbReference type="InterPro" id="IPR009003">
    <property type="entry name" value="Peptidase_S1_PA"/>
</dbReference>
<dbReference type="GO" id="GO:0006508">
    <property type="term" value="P:proteolysis"/>
    <property type="evidence" value="ECO:0007669"/>
    <property type="project" value="InterPro"/>
</dbReference>
<dbReference type="PANTHER" id="PTHR36234:SF5">
    <property type="entry name" value="LYSYL ENDOPEPTIDASE"/>
    <property type="match status" value="1"/>
</dbReference>
<dbReference type="EMBL" id="QICN01000001">
    <property type="protein sequence ID" value="PXV71042.1"/>
    <property type="molecule type" value="Genomic_DNA"/>
</dbReference>
<evidence type="ECO:0000256" key="2">
    <source>
        <dbReference type="SAM" id="SignalP"/>
    </source>
</evidence>
<keyword evidence="5" id="KW-1185">Reference proteome</keyword>
<proteinExistence type="predicted"/>
<keyword evidence="1" id="KW-0472">Membrane</keyword>
<dbReference type="Pfam" id="PF00089">
    <property type="entry name" value="Trypsin"/>
    <property type="match status" value="1"/>
</dbReference>
<keyword evidence="1" id="KW-0812">Transmembrane</keyword>
<dbReference type="PROSITE" id="PS50240">
    <property type="entry name" value="TRYPSIN_DOM"/>
    <property type="match status" value="1"/>
</dbReference>
<evidence type="ECO:0000313" key="4">
    <source>
        <dbReference type="EMBL" id="PXV71042.1"/>
    </source>
</evidence>
<dbReference type="InterPro" id="IPR043504">
    <property type="entry name" value="Peptidase_S1_PA_chymotrypsin"/>
</dbReference>
<keyword evidence="1" id="KW-1133">Transmembrane helix</keyword>
<organism evidence="4 5">
    <name type="scientific">Sinimarinibacterium flocculans</name>
    <dbReference type="NCBI Taxonomy" id="985250"/>
    <lineage>
        <taxon>Bacteria</taxon>
        <taxon>Pseudomonadati</taxon>
        <taxon>Pseudomonadota</taxon>
        <taxon>Gammaproteobacteria</taxon>
        <taxon>Nevskiales</taxon>
        <taxon>Nevskiaceae</taxon>
        <taxon>Sinimarinibacterium</taxon>
    </lineage>
</organism>
<reference evidence="4 5" key="1">
    <citation type="submission" date="2018-04" db="EMBL/GenBank/DDBJ databases">
        <title>Genomic Encyclopedia of Type Strains, Phase IV (KMG-IV): sequencing the most valuable type-strain genomes for metagenomic binning, comparative biology and taxonomic classification.</title>
        <authorList>
            <person name="Goeker M."/>
        </authorList>
    </citation>
    <scope>NUCLEOTIDE SEQUENCE [LARGE SCALE GENOMIC DNA]</scope>
    <source>
        <strain evidence="4 5">DSM 104150</strain>
    </source>
</reference>
<dbReference type="Proteomes" id="UP000248330">
    <property type="component" value="Unassembled WGS sequence"/>
</dbReference>
<dbReference type="OrthoDB" id="5928962at2"/>
<dbReference type="GO" id="GO:0004252">
    <property type="term" value="F:serine-type endopeptidase activity"/>
    <property type="evidence" value="ECO:0007669"/>
    <property type="project" value="InterPro"/>
</dbReference>
<evidence type="ECO:0000256" key="1">
    <source>
        <dbReference type="SAM" id="Phobius"/>
    </source>
</evidence>
<dbReference type="RefSeq" id="WP_110263201.1">
    <property type="nucleotide sequence ID" value="NZ_CAKZQT010000031.1"/>
</dbReference>
<accession>A0A318EJI1</accession>